<gene>
    <name evidence="2" type="ORF">GIB67_037861</name>
</gene>
<feature type="domain" description="DUF8040" evidence="1">
    <location>
        <begin position="13"/>
        <end position="106"/>
    </location>
</feature>
<sequence>MIAKKQREKLCVSILTGRERIDEILSGPSQIAYDSLRMNKDAFVSLCGHFRARGWVINSKHIDVEQKMAIFLETIAHSVRNRIMKQKYQHSGSTISRCFHEVLRGMLHFSKKMIVPPNFQKPREIHTHKRLREGPFKGVIGIIDGTLISAQVLKSDQIPFRAREKGDCFQNVMAICDFDINFIYVQAGWEGTAHDSNVLTQTVRDPANKFPLPPTEGNYLN</sequence>
<dbReference type="AlphaFoldDB" id="A0A7J7LGY8"/>
<dbReference type="Proteomes" id="UP000541444">
    <property type="component" value="Unassembled WGS sequence"/>
</dbReference>
<dbReference type="InterPro" id="IPR045249">
    <property type="entry name" value="HARBI1-like"/>
</dbReference>
<evidence type="ECO:0000313" key="3">
    <source>
        <dbReference type="Proteomes" id="UP000541444"/>
    </source>
</evidence>
<dbReference type="InterPro" id="IPR058353">
    <property type="entry name" value="DUF8040"/>
</dbReference>
<dbReference type="OrthoDB" id="1681765at2759"/>
<organism evidence="2 3">
    <name type="scientific">Kingdonia uniflora</name>
    <dbReference type="NCBI Taxonomy" id="39325"/>
    <lineage>
        <taxon>Eukaryota</taxon>
        <taxon>Viridiplantae</taxon>
        <taxon>Streptophyta</taxon>
        <taxon>Embryophyta</taxon>
        <taxon>Tracheophyta</taxon>
        <taxon>Spermatophyta</taxon>
        <taxon>Magnoliopsida</taxon>
        <taxon>Ranunculales</taxon>
        <taxon>Circaeasteraceae</taxon>
        <taxon>Kingdonia</taxon>
    </lineage>
</organism>
<accession>A0A7J7LGY8</accession>
<keyword evidence="3" id="KW-1185">Reference proteome</keyword>
<dbReference type="Pfam" id="PF26138">
    <property type="entry name" value="DUF8040"/>
    <property type="match status" value="1"/>
</dbReference>
<dbReference type="EMBL" id="JACGCM010002284">
    <property type="protein sequence ID" value="KAF6141893.1"/>
    <property type="molecule type" value="Genomic_DNA"/>
</dbReference>
<reference evidence="2 3" key="1">
    <citation type="journal article" date="2020" name="IScience">
        <title>Genome Sequencing of the Endangered Kingdonia uniflora (Circaeasteraceae, Ranunculales) Reveals Potential Mechanisms of Evolutionary Specialization.</title>
        <authorList>
            <person name="Sun Y."/>
            <person name="Deng T."/>
            <person name="Zhang A."/>
            <person name="Moore M.J."/>
            <person name="Landis J.B."/>
            <person name="Lin N."/>
            <person name="Zhang H."/>
            <person name="Zhang X."/>
            <person name="Huang J."/>
            <person name="Zhang X."/>
            <person name="Sun H."/>
            <person name="Wang H."/>
        </authorList>
    </citation>
    <scope>NUCLEOTIDE SEQUENCE [LARGE SCALE GENOMIC DNA]</scope>
    <source>
        <strain evidence="2">TB1705</strain>
        <tissue evidence="2">Leaf</tissue>
    </source>
</reference>
<protein>
    <recommendedName>
        <fullName evidence="1">DUF8040 domain-containing protein</fullName>
    </recommendedName>
</protein>
<proteinExistence type="predicted"/>
<evidence type="ECO:0000259" key="1">
    <source>
        <dbReference type="Pfam" id="PF26138"/>
    </source>
</evidence>
<evidence type="ECO:0000313" key="2">
    <source>
        <dbReference type="EMBL" id="KAF6141893.1"/>
    </source>
</evidence>
<comment type="caution">
    <text evidence="2">The sequence shown here is derived from an EMBL/GenBank/DDBJ whole genome shotgun (WGS) entry which is preliminary data.</text>
</comment>
<name>A0A7J7LGY8_9MAGN</name>
<dbReference type="PANTHER" id="PTHR22930:SF265">
    <property type="entry name" value="MYB_SANT-LIKE DOMAIN, HARBINGER TRANSPOSASE-DERIVED NUCLEASE DOMAIN-CONTAINING PROTEIN"/>
    <property type="match status" value="1"/>
</dbReference>
<dbReference type="PANTHER" id="PTHR22930">
    <property type="match status" value="1"/>
</dbReference>